<dbReference type="PANTHER" id="PTHR48430">
    <property type="entry name" value="PARTNER OF XRN-2 PROTEIN 1"/>
    <property type="match status" value="1"/>
</dbReference>
<feature type="compositionally biased region" description="Basic and acidic residues" evidence="1">
    <location>
        <begin position="180"/>
        <end position="193"/>
    </location>
</feature>
<organism evidence="3">
    <name type="scientific">Cuerna arida</name>
    <dbReference type="NCBI Taxonomy" id="1464854"/>
    <lineage>
        <taxon>Eukaryota</taxon>
        <taxon>Metazoa</taxon>
        <taxon>Ecdysozoa</taxon>
        <taxon>Arthropoda</taxon>
        <taxon>Hexapoda</taxon>
        <taxon>Insecta</taxon>
        <taxon>Pterygota</taxon>
        <taxon>Neoptera</taxon>
        <taxon>Paraneoptera</taxon>
        <taxon>Hemiptera</taxon>
        <taxon>Auchenorrhyncha</taxon>
        <taxon>Membracoidea</taxon>
        <taxon>Cicadellidae</taxon>
        <taxon>Cicadellinae</taxon>
        <taxon>Proconiini</taxon>
        <taxon>Cuerna</taxon>
    </lineage>
</organism>
<dbReference type="PANTHER" id="PTHR48430:SF1">
    <property type="entry name" value="PARTNER OF XRN-2 PROTEIN 1"/>
    <property type="match status" value="1"/>
</dbReference>
<protein>
    <recommendedName>
        <fullName evidence="2">XRN2-binding (XTBD) domain-containing protein</fullName>
    </recommendedName>
</protein>
<evidence type="ECO:0000256" key="1">
    <source>
        <dbReference type="SAM" id="MobiDB-lite"/>
    </source>
</evidence>
<feature type="domain" description="XRN2-binding (XTBD)" evidence="2">
    <location>
        <begin position="10"/>
        <end position="94"/>
    </location>
</feature>
<dbReference type="InterPro" id="IPR021859">
    <property type="entry name" value="XTBD"/>
</dbReference>
<dbReference type="EMBL" id="GECZ01011876">
    <property type="protein sequence ID" value="JAS57893.1"/>
    <property type="molecule type" value="Transcribed_RNA"/>
</dbReference>
<feature type="compositionally biased region" description="Acidic residues" evidence="1">
    <location>
        <begin position="169"/>
        <end position="179"/>
    </location>
</feature>
<feature type="compositionally biased region" description="Basic and acidic residues" evidence="1">
    <location>
        <begin position="149"/>
        <end position="164"/>
    </location>
</feature>
<sequence>RLVFNSVTVHIPAGVEHESDEHWGLRRQFMVAHKKKYPEDRLVCLTQVFFNMEFLGCKYPHKTMELVNRLAKEVAEEFRESRKGRLKRTFVGAQDAAGAKAKGSKPPTGALAKFGTNVPADDVDQGSVPKRPRLEEGSTGSQQEVITLDDEKPKPVAEVNKESQSEIITLEDDDEDEDDGAKSKSVPDTKDVTADAKEVAKTFVLMIPPRTNSMNEQDSVNIIRANFPGNQMSLKYNGSKEEGGWTCELWVNPTAGTKQKPQFCIASCFKPTQREGKQQACANAVATLKKFCTYIEPNPVWFKEGRTPEFIEKRIPCNKQPRSYLIMTKKDTGHVTPQVAEMLLTNFQKSSNEDMFFLDTEYNEKEKIQLMNSSQKFKLGFRHFGSKKQLKDHHVCIYKEKPAAEIVEEARKLGGKHPKFLVMLKKP</sequence>
<evidence type="ECO:0000313" key="3">
    <source>
        <dbReference type="EMBL" id="JAS57893.1"/>
    </source>
</evidence>
<gene>
    <name evidence="3" type="ORF">g.26887</name>
</gene>
<feature type="region of interest" description="Disordered" evidence="1">
    <location>
        <begin position="95"/>
        <end position="193"/>
    </location>
</feature>
<dbReference type="AlphaFoldDB" id="A0A1B6G6E6"/>
<dbReference type="Pfam" id="PF11952">
    <property type="entry name" value="XTBD"/>
    <property type="match status" value="1"/>
</dbReference>
<name>A0A1B6G6E6_9HEMI</name>
<proteinExistence type="predicted"/>
<feature type="compositionally biased region" description="Low complexity" evidence="1">
    <location>
        <begin position="95"/>
        <end position="110"/>
    </location>
</feature>
<dbReference type="PROSITE" id="PS51827">
    <property type="entry name" value="XTBD"/>
    <property type="match status" value="1"/>
</dbReference>
<reference evidence="3" key="1">
    <citation type="submission" date="2015-11" db="EMBL/GenBank/DDBJ databases">
        <title>De novo transcriptome assembly of four potential Pierce s Disease insect vectors from Arizona vineyards.</title>
        <authorList>
            <person name="Tassone E.E."/>
        </authorList>
    </citation>
    <scope>NUCLEOTIDE SEQUENCE</scope>
</reference>
<feature type="non-terminal residue" evidence="3">
    <location>
        <position position="1"/>
    </location>
</feature>
<accession>A0A1B6G6E6</accession>
<evidence type="ECO:0000259" key="2">
    <source>
        <dbReference type="PROSITE" id="PS51827"/>
    </source>
</evidence>